<evidence type="ECO:0000313" key="4">
    <source>
        <dbReference type="Proteomes" id="UP000749010"/>
    </source>
</evidence>
<evidence type="ECO:0000313" key="3">
    <source>
        <dbReference type="EMBL" id="NMQ28933.1"/>
    </source>
</evidence>
<feature type="signal peptide" evidence="1">
    <location>
        <begin position="1"/>
        <end position="23"/>
    </location>
</feature>
<evidence type="ECO:0000259" key="2">
    <source>
        <dbReference type="Pfam" id="PF03724"/>
    </source>
</evidence>
<feature type="domain" description="DUF306" evidence="2">
    <location>
        <begin position="30"/>
        <end position="136"/>
    </location>
</feature>
<organism evidence="3 4">
    <name type="scientific">Candidatus Accumulibacter phosphatis</name>
    <dbReference type="NCBI Taxonomy" id="327160"/>
    <lineage>
        <taxon>Bacteria</taxon>
        <taxon>Pseudomonadati</taxon>
        <taxon>Pseudomonadota</taxon>
        <taxon>Betaproteobacteria</taxon>
        <taxon>Candidatus Accumulibacter</taxon>
    </lineage>
</organism>
<dbReference type="EMBL" id="SPMY01000043">
    <property type="protein sequence ID" value="NMQ28933.1"/>
    <property type="molecule type" value="Genomic_DNA"/>
</dbReference>
<name>A0ABX1TZL3_9PROT</name>
<comment type="caution">
    <text evidence="3">The sequence shown here is derived from an EMBL/GenBank/DDBJ whole genome shotgun (WGS) entry which is preliminary data.</text>
</comment>
<proteinExistence type="predicted"/>
<dbReference type="InterPro" id="IPR038670">
    <property type="entry name" value="HslJ-like_sf"/>
</dbReference>
<protein>
    <submittedName>
        <fullName evidence="3">META domain-containing protein</fullName>
    </submittedName>
</protein>
<dbReference type="PROSITE" id="PS51257">
    <property type="entry name" value="PROKAR_LIPOPROTEIN"/>
    <property type="match status" value="1"/>
</dbReference>
<accession>A0ABX1TZL3</accession>
<evidence type="ECO:0000256" key="1">
    <source>
        <dbReference type="SAM" id="SignalP"/>
    </source>
</evidence>
<keyword evidence="1" id="KW-0732">Signal</keyword>
<dbReference type="InterPro" id="IPR005184">
    <property type="entry name" value="DUF306_Meta_HslJ"/>
</dbReference>
<keyword evidence="4" id="KW-1185">Reference proteome</keyword>
<gene>
    <name evidence="3" type="ORF">E4Q23_14875</name>
</gene>
<feature type="chain" id="PRO_5047229777" evidence="1">
    <location>
        <begin position="24"/>
        <end position="151"/>
    </location>
</feature>
<dbReference type="Proteomes" id="UP000749010">
    <property type="component" value="Unassembled WGS sequence"/>
</dbReference>
<reference evidence="3 4" key="1">
    <citation type="submission" date="2019-03" db="EMBL/GenBank/DDBJ databases">
        <title>Metabolic reconstructions from genomes of highly enriched 'Candidatus Accumulibacter' and 'Candidatus Competibacter' bioreactor populations.</title>
        <authorList>
            <person name="Annavajhala M.K."/>
            <person name="Welles L."/>
            <person name="Abbas B."/>
            <person name="Sorokin D."/>
            <person name="Park H."/>
            <person name="Van Loosdrecht M."/>
            <person name="Chandran K."/>
        </authorList>
    </citation>
    <scope>NUCLEOTIDE SEQUENCE [LARGE SCALE GENOMIC DNA]</scope>
    <source>
        <strain evidence="3 4">SBR_S</strain>
    </source>
</reference>
<sequence length="151" mass="16558">MHRIANYCGLISLAYLLSACVPAHHNKASAPLVGTSWELMSIQSMDDATGTTHISEPAYYVLTFGRDGRASFRLNCNRATGDWSAQPGRGDSGQLAFGPLAATKALCLPPSEDERVARDMAYVRSYLLREGQLHMSLYADGGIYTWRRSGR</sequence>
<dbReference type="RefSeq" id="WP_169067383.1">
    <property type="nucleotide sequence ID" value="NZ_SPMY01000043.1"/>
</dbReference>
<dbReference type="Pfam" id="PF03724">
    <property type="entry name" value="META"/>
    <property type="match status" value="1"/>
</dbReference>
<dbReference type="Gene3D" id="2.40.128.270">
    <property type="match status" value="1"/>
</dbReference>